<dbReference type="Proteomes" id="UP000501690">
    <property type="component" value="Linkage Group LG5"/>
</dbReference>
<accession>A0A4D6LX47</accession>
<evidence type="ECO:0000313" key="1">
    <source>
        <dbReference type="EMBL" id="QCD92928.1"/>
    </source>
</evidence>
<keyword evidence="2" id="KW-1185">Reference proteome</keyword>
<reference evidence="1 2" key="1">
    <citation type="submission" date="2019-04" db="EMBL/GenBank/DDBJ databases">
        <title>An improved genome assembly and genetic linkage map for asparagus bean, Vigna unguiculata ssp. sesquipedialis.</title>
        <authorList>
            <person name="Xia Q."/>
            <person name="Zhang R."/>
            <person name="Dong Y."/>
        </authorList>
    </citation>
    <scope>NUCLEOTIDE SEQUENCE [LARGE SCALE GENOMIC DNA]</scope>
    <source>
        <tissue evidence="1">Leaf</tissue>
    </source>
</reference>
<dbReference type="AlphaFoldDB" id="A0A4D6LX47"/>
<proteinExistence type="predicted"/>
<dbReference type="EMBL" id="CP039349">
    <property type="protein sequence ID" value="QCD92928.1"/>
    <property type="molecule type" value="Genomic_DNA"/>
</dbReference>
<sequence>MPQSILNAHATPGPNEAARSMAAKGVVDTATGSLASAVATTTLSFRFFLHAQEYLAPYPLRLSTTAPATATRLATVT</sequence>
<gene>
    <name evidence="1" type="ORF">DEO72_LG5g997</name>
</gene>
<evidence type="ECO:0000313" key="2">
    <source>
        <dbReference type="Proteomes" id="UP000501690"/>
    </source>
</evidence>
<name>A0A4D6LX47_VIGUN</name>
<protein>
    <submittedName>
        <fullName evidence="1">Uncharacterized protein</fullName>
    </submittedName>
</protein>
<organism evidence="1 2">
    <name type="scientific">Vigna unguiculata</name>
    <name type="common">Cowpea</name>
    <dbReference type="NCBI Taxonomy" id="3917"/>
    <lineage>
        <taxon>Eukaryota</taxon>
        <taxon>Viridiplantae</taxon>
        <taxon>Streptophyta</taxon>
        <taxon>Embryophyta</taxon>
        <taxon>Tracheophyta</taxon>
        <taxon>Spermatophyta</taxon>
        <taxon>Magnoliopsida</taxon>
        <taxon>eudicotyledons</taxon>
        <taxon>Gunneridae</taxon>
        <taxon>Pentapetalae</taxon>
        <taxon>rosids</taxon>
        <taxon>fabids</taxon>
        <taxon>Fabales</taxon>
        <taxon>Fabaceae</taxon>
        <taxon>Papilionoideae</taxon>
        <taxon>50 kb inversion clade</taxon>
        <taxon>NPAAA clade</taxon>
        <taxon>indigoferoid/millettioid clade</taxon>
        <taxon>Phaseoleae</taxon>
        <taxon>Vigna</taxon>
    </lineage>
</organism>